<dbReference type="GO" id="GO:0000271">
    <property type="term" value="P:polysaccharide biosynthetic process"/>
    <property type="evidence" value="ECO:0007669"/>
    <property type="project" value="InterPro"/>
</dbReference>
<feature type="domain" description="UDP-glucose/GDP-mannose dehydrogenase N-terminal" evidence="4">
    <location>
        <begin position="44"/>
        <end position="139"/>
    </location>
</feature>
<dbReference type="Proteomes" id="UP000182465">
    <property type="component" value="Unassembled WGS sequence"/>
</dbReference>
<dbReference type="AlphaFoldDB" id="A0A1J4TY86"/>
<name>A0A1J4TY86_9BACT</name>
<dbReference type="InterPro" id="IPR008927">
    <property type="entry name" value="6-PGluconate_DH-like_C_sf"/>
</dbReference>
<evidence type="ECO:0000259" key="4">
    <source>
        <dbReference type="Pfam" id="PF03721"/>
    </source>
</evidence>
<dbReference type="InterPro" id="IPR036291">
    <property type="entry name" value="NAD(P)-bd_dom_sf"/>
</dbReference>
<dbReference type="GO" id="GO:0016616">
    <property type="term" value="F:oxidoreductase activity, acting on the CH-OH group of donors, NAD or NADP as acceptor"/>
    <property type="evidence" value="ECO:0007669"/>
    <property type="project" value="InterPro"/>
</dbReference>
<proteinExistence type="inferred from homology"/>
<dbReference type="Gene3D" id="1.20.5.100">
    <property type="entry name" value="Cytochrome c1, transmembrane anchor, C-terminal"/>
    <property type="match status" value="1"/>
</dbReference>
<dbReference type="SUPFAM" id="SSF48179">
    <property type="entry name" value="6-phosphogluconate dehydrogenase C-terminal domain-like"/>
    <property type="match status" value="1"/>
</dbReference>
<gene>
    <name evidence="5" type="ORF">AUJ29_02040</name>
</gene>
<dbReference type="InterPro" id="IPR017476">
    <property type="entry name" value="UDP-Glc/GDP-Man"/>
</dbReference>
<evidence type="ECO:0000313" key="5">
    <source>
        <dbReference type="EMBL" id="OIO16994.1"/>
    </source>
</evidence>
<dbReference type="PIRSF" id="PIRSF000124">
    <property type="entry name" value="UDPglc_GDPman_dh"/>
    <property type="match status" value="1"/>
</dbReference>
<dbReference type="InterPro" id="IPR028359">
    <property type="entry name" value="UDP_ManNAc/GlcNAc_DH"/>
</dbReference>
<dbReference type="EMBL" id="MNVB01000045">
    <property type="protein sequence ID" value="OIO16994.1"/>
    <property type="molecule type" value="Genomic_DNA"/>
</dbReference>
<evidence type="ECO:0000256" key="1">
    <source>
        <dbReference type="ARBA" id="ARBA00006601"/>
    </source>
</evidence>
<dbReference type="SUPFAM" id="SSF51735">
    <property type="entry name" value="NAD(P)-binding Rossmann-fold domains"/>
    <property type="match status" value="1"/>
</dbReference>
<reference evidence="5 6" key="1">
    <citation type="journal article" date="2016" name="Environ. Microbiol.">
        <title>Genomic resolution of a cold subsurface aquifer community provides metabolic insights for novel microbes adapted to high CO concentrations.</title>
        <authorList>
            <person name="Probst A.J."/>
            <person name="Castelle C.J."/>
            <person name="Singh A."/>
            <person name="Brown C.T."/>
            <person name="Anantharaman K."/>
            <person name="Sharon I."/>
            <person name="Hug L.A."/>
            <person name="Burstein D."/>
            <person name="Emerson J.B."/>
            <person name="Thomas B.C."/>
            <person name="Banfield J.F."/>
        </authorList>
    </citation>
    <scope>NUCLEOTIDE SEQUENCE [LARGE SCALE GENOMIC DNA]</scope>
    <source>
        <strain evidence="5">CG1_02_38_13</strain>
    </source>
</reference>
<dbReference type="GO" id="GO:0016628">
    <property type="term" value="F:oxidoreductase activity, acting on the CH-CH group of donors, NAD or NADP as acceptor"/>
    <property type="evidence" value="ECO:0007669"/>
    <property type="project" value="InterPro"/>
</dbReference>
<dbReference type="InterPro" id="IPR014026">
    <property type="entry name" value="UDP-Glc/GDP-Man_DH_dimer"/>
</dbReference>
<evidence type="ECO:0000313" key="6">
    <source>
        <dbReference type="Proteomes" id="UP000182465"/>
    </source>
</evidence>
<evidence type="ECO:0008006" key="7">
    <source>
        <dbReference type="Google" id="ProtNLM"/>
    </source>
</evidence>
<dbReference type="Pfam" id="PF03721">
    <property type="entry name" value="UDPG_MGDP_dh_N"/>
    <property type="match status" value="1"/>
</dbReference>
<dbReference type="PANTHER" id="PTHR43750:SF3">
    <property type="entry name" value="UDP-GLUCOSE 6-DEHYDROGENASE TUAD"/>
    <property type="match status" value="1"/>
</dbReference>
<organism evidence="5 6">
    <name type="scientific">Candidatus Kuenenbacteria bacterium CG1_02_38_13</name>
    <dbReference type="NCBI Taxonomy" id="1805235"/>
    <lineage>
        <taxon>Bacteria</taxon>
        <taxon>Candidatus Kueneniibacteriota</taxon>
    </lineage>
</organism>
<dbReference type="PIRSF" id="PIRSF500136">
    <property type="entry name" value="UDP_ManNAc_DH"/>
    <property type="match status" value="1"/>
</dbReference>
<dbReference type="GO" id="GO:0051287">
    <property type="term" value="F:NAD binding"/>
    <property type="evidence" value="ECO:0007669"/>
    <property type="project" value="InterPro"/>
</dbReference>
<dbReference type="InterPro" id="IPR001732">
    <property type="entry name" value="UDP-Glc/GDP-Man_DH_N"/>
</dbReference>
<dbReference type="PANTHER" id="PTHR43750">
    <property type="entry name" value="UDP-GLUCOSE 6-DEHYDROGENASE TUAD"/>
    <property type="match status" value="1"/>
</dbReference>
<comment type="similarity">
    <text evidence="1 2">Belongs to the UDP-glucose/GDP-mannose dehydrogenase family.</text>
</comment>
<dbReference type="Gene3D" id="3.40.50.720">
    <property type="entry name" value="NAD(P)-binding Rossmann-like Domain"/>
    <property type="match status" value="2"/>
</dbReference>
<evidence type="ECO:0000256" key="2">
    <source>
        <dbReference type="PIRNR" id="PIRNR000124"/>
    </source>
</evidence>
<dbReference type="Pfam" id="PF00984">
    <property type="entry name" value="UDPG_MGDP_dh"/>
    <property type="match status" value="1"/>
</dbReference>
<sequence length="273" mass="30849">MHDHTDKFSIGIIGGGFVGGAAKQYYKNAKVYDIDPQRMTDSFDDVCRQDYVFVTVPTPQGDDGKINLVIVEDVLAKIPTATKIILKSSVVPGTTERLQKKYPDKKIVYCPEFLTAKFAAEDFAFPDKNIVGYTKKYPKLAEEVSNILPKANTLICHATEAEMIKYAINSYYALKVTYANEIYDLCEKLGINYNAVHEGFVLDKRINDSHFNVTFGFRRGFGGSCLPKDTLAIVKRAEELGVDLSLIRQAIETNKKYRKIEIRPKKIFYQVES</sequence>
<comment type="caution">
    <text evidence="5">The sequence shown here is derived from an EMBL/GenBank/DDBJ whole genome shotgun (WGS) entry which is preliminary data.</text>
</comment>
<protein>
    <recommendedName>
        <fullName evidence="7">UDP-glucose/GDP-mannose dehydrogenase dimerisation domain-containing protein</fullName>
    </recommendedName>
</protein>
<accession>A0A1J4TY86</accession>
<feature type="domain" description="UDP-glucose/GDP-mannose dehydrogenase dimerisation" evidence="3">
    <location>
        <begin position="160"/>
        <end position="255"/>
    </location>
</feature>
<evidence type="ECO:0000259" key="3">
    <source>
        <dbReference type="Pfam" id="PF00984"/>
    </source>
</evidence>